<organism evidence="1 2">
    <name type="scientific">Mycolicibacterium neworleansense</name>
    <dbReference type="NCBI Taxonomy" id="146018"/>
    <lineage>
        <taxon>Bacteria</taxon>
        <taxon>Bacillati</taxon>
        <taxon>Actinomycetota</taxon>
        <taxon>Actinomycetes</taxon>
        <taxon>Mycobacteriales</taxon>
        <taxon>Mycobacteriaceae</taxon>
        <taxon>Mycolicibacterium</taxon>
    </lineage>
</organism>
<dbReference type="RefSeq" id="WP_090516777.1">
    <property type="nucleotide sequence ID" value="NZ_CWKH01000002.1"/>
</dbReference>
<sequence>MAGNEQLAQATIIPDCHQVRFAALGSRSVPEIDDDPVDFIADESSIHVFTFADDQDEHTDRTADVYVYRGTDTTGLGRLVFDAPLTFPRPERTFGSGLAAEADRHHVSLRRTGSIPIRVLTQESQPGNGTDIINILIGDG</sequence>
<reference evidence="2" key="1">
    <citation type="submission" date="2015-07" db="EMBL/GenBank/DDBJ databases">
        <authorList>
            <person name="Urmite Genomes"/>
        </authorList>
    </citation>
    <scope>NUCLEOTIDE SEQUENCE [LARGE SCALE GENOMIC DNA]</scope>
    <source>
        <strain evidence="2">type strain: ATCC 49404</strain>
    </source>
</reference>
<evidence type="ECO:0000313" key="1">
    <source>
        <dbReference type="EMBL" id="CRZ17231.1"/>
    </source>
</evidence>
<name>A0A0H5RTX1_9MYCO</name>
<dbReference type="Proteomes" id="UP000199147">
    <property type="component" value="Unassembled WGS sequence"/>
</dbReference>
<dbReference type="AlphaFoldDB" id="A0A0H5RTX1"/>
<evidence type="ECO:0000313" key="2">
    <source>
        <dbReference type="Proteomes" id="UP000199147"/>
    </source>
</evidence>
<dbReference type="OrthoDB" id="4625946at2"/>
<proteinExistence type="predicted"/>
<gene>
    <name evidence="1" type="ORF">BN2156_04115</name>
</gene>
<accession>A0A0H5RTX1</accession>
<protein>
    <submittedName>
        <fullName evidence="1">Uncharacterized protein</fullName>
    </submittedName>
</protein>
<keyword evidence="2" id="KW-1185">Reference proteome</keyword>
<dbReference type="EMBL" id="CWKH01000002">
    <property type="protein sequence ID" value="CRZ17231.1"/>
    <property type="molecule type" value="Genomic_DNA"/>
</dbReference>